<reference evidence="2 3" key="1">
    <citation type="submission" date="2016-10" db="EMBL/GenBank/DDBJ databases">
        <authorList>
            <person name="de Groot N.N."/>
        </authorList>
    </citation>
    <scope>NUCLEOTIDE SEQUENCE [LARGE SCALE GENOMIC DNA]</scope>
    <source>
        <strain evidence="2 3">EP1-55-1</strain>
    </source>
</reference>
<gene>
    <name evidence="2" type="ORF">SAMN05216234_1706</name>
</gene>
<dbReference type="GO" id="GO:0015074">
    <property type="term" value="P:DNA integration"/>
    <property type="evidence" value="ECO:0007669"/>
    <property type="project" value="InterPro"/>
</dbReference>
<evidence type="ECO:0000313" key="3">
    <source>
        <dbReference type="Proteomes" id="UP000199227"/>
    </source>
</evidence>
<dbReference type="OrthoDB" id="5346322at2"/>
<name>A0A1I5USR6_9BACT</name>
<dbReference type="Proteomes" id="UP000199227">
    <property type="component" value="Unassembled WGS sequence"/>
</dbReference>
<organism evidence="2 3">
    <name type="scientific">Hydrogenimonas thermophila</name>
    <dbReference type="NCBI Taxonomy" id="223786"/>
    <lineage>
        <taxon>Bacteria</taxon>
        <taxon>Pseudomonadati</taxon>
        <taxon>Campylobacterota</taxon>
        <taxon>Epsilonproteobacteria</taxon>
        <taxon>Campylobacterales</taxon>
        <taxon>Hydrogenimonadaceae</taxon>
        <taxon>Hydrogenimonas</taxon>
    </lineage>
</organism>
<dbReference type="GO" id="GO:0006310">
    <property type="term" value="P:DNA recombination"/>
    <property type="evidence" value="ECO:0007669"/>
    <property type="project" value="UniProtKB-KW"/>
</dbReference>
<dbReference type="InterPro" id="IPR013762">
    <property type="entry name" value="Integrase-like_cat_sf"/>
</dbReference>
<accession>A0A1I5USR6</accession>
<dbReference type="RefSeq" id="WP_092914279.1">
    <property type="nucleotide sequence ID" value="NZ_FOXB01000070.1"/>
</dbReference>
<evidence type="ECO:0008006" key="4">
    <source>
        <dbReference type="Google" id="ProtNLM"/>
    </source>
</evidence>
<evidence type="ECO:0000313" key="2">
    <source>
        <dbReference type="EMBL" id="SFP98301.1"/>
    </source>
</evidence>
<dbReference type="STRING" id="223786.SAMN05216234_1706"/>
<keyword evidence="1" id="KW-0233">DNA recombination</keyword>
<evidence type="ECO:0000256" key="1">
    <source>
        <dbReference type="ARBA" id="ARBA00023172"/>
    </source>
</evidence>
<dbReference type="SUPFAM" id="SSF56349">
    <property type="entry name" value="DNA breaking-rejoining enzymes"/>
    <property type="match status" value="1"/>
</dbReference>
<protein>
    <recommendedName>
        <fullName evidence="4">Phage integrase family protein</fullName>
    </recommendedName>
</protein>
<dbReference type="EMBL" id="FOXB01000070">
    <property type="protein sequence ID" value="SFP98301.1"/>
    <property type="molecule type" value="Genomic_DNA"/>
</dbReference>
<proteinExistence type="predicted"/>
<keyword evidence="3" id="KW-1185">Reference proteome</keyword>
<dbReference type="InterPro" id="IPR011010">
    <property type="entry name" value="DNA_brk_join_enz"/>
</dbReference>
<dbReference type="AlphaFoldDB" id="A0A1I5USR6"/>
<dbReference type="GO" id="GO:0003677">
    <property type="term" value="F:DNA binding"/>
    <property type="evidence" value="ECO:0007669"/>
    <property type="project" value="InterPro"/>
</dbReference>
<sequence length="304" mass="35465">MRGSVYYQTSLLVKAIFKSGAKKKERINPNHPNYKKVASYKTMESYRNIWNNLLNYLKEHWNLKDAEKIEPVHIAAYIDYKIEYYPSRLYLNKIVSAIGKLETALEYYTQNNGNPKEYDFNIRNELKQKAVDLELVAYNYHNRAYDEPEKIIETLTDPLHQFAATIQYEGGARLEGVSLIKLEQLKGTKFDKITGKEKGVIWTKEKGGKEGEVLVSIETYKNLKNHIEKYGKFKLNKQKYADDIRNSCKKLGIHVDGTHGFRWNFAQRRLLEYGKAGYTYELALLKVSKEMKHNRASITTHYIG</sequence>
<dbReference type="Gene3D" id="1.10.443.10">
    <property type="entry name" value="Intergrase catalytic core"/>
    <property type="match status" value="1"/>
</dbReference>